<dbReference type="PANTHER" id="PTHR33452:SF1">
    <property type="entry name" value="INNER MEMBRANE PROTEIN YPHA-RELATED"/>
    <property type="match status" value="1"/>
</dbReference>
<proteinExistence type="inferred from homology"/>
<dbReference type="InterPro" id="IPR051907">
    <property type="entry name" value="DoxX-like_oxidoreductase"/>
</dbReference>
<dbReference type="RefSeq" id="WP_229424742.1">
    <property type="nucleotide sequence ID" value="NZ_JACHBX010000002.1"/>
</dbReference>
<evidence type="ECO:0000256" key="4">
    <source>
        <dbReference type="ARBA" id="ARBA00022692"/>
    </source>
</evidence>
<accession>A0A7X0CEP5</accession>
<dbReference type="EMBL" id="JACHBX010000002">
    <property type="protein sequence ID" value="MBB6134441.1"/>
    <property type="molecule type" value="Genomic_DNA"/>
</dbReference>
<protein>
    <submittedName>
        <fullName evidence="8">Putative membrane protein YphA (DoxX/SURF4 family)</fullName>
    </submittedName>
</protein>
<gene>
    <name evidence="8" type="ORF">HD842_002583</name>
</gene>
<evidence type="ECO:0000256" key="7">
    <source>
        <dbReference type="SAM" id="Phobius"/>
    </source>
</evidence>
<feature type="transmembrane region" description="Helical" evidence="7">
    <location>
        <begin position="63"/>
        <end position="88"/>
    </location>
</feature>
<sequence>MRYSWPADTADRFQLRIHMDAIHAGYIGWLYQCKYLAPFRKKKMTILNTLNNNTPAVQTTGRIMIAALFLVSGMAKLLAPGPTLLFIAASGLPFAKLAFLIAVSVELGGGLLLAFGVQTRAVALALAMFSLVTGLAFHHAIGDQMQLTELLKNIAIAGGLLHIATIRANTPQLQKAPHA</sequence>
<evidence type="ECO:0000256" key="1">
    <source>
        <dbReference type="ARBA" id="ARBA00004651"/>
    </source>
</evidence>
<comment type="caution">
    <text evidence="8">The sequence shown here is derived from an EMBL/GenBank/DDBJ whole genome shotgun (WGS) entry which is preliminary data.</text>
</comment>
<dbReference type="GO" id="GO:0005886">
    <property type="term" value="C:plasma membrane"/>
    <property type="evidence" value="ECO:0007669"/>
    <property type="project" value="UniProtKB-SubCell"/>
</dbReference>
<evidence type="ECO:0000256" key="2">
    <source>
        <dbReference type="ARBA" id="ARBA00006679"/>
    </source>
</evidence>
<evidence type="ECO:0000313" key="9">
    <source>
        <dbReference type="Proteomes" id="UP000540787"/>
    </source>
</evidence>
<name>A0A7X0CEP5_9BURK</name>
<dbReference type="PANTHER" id="PTHR33452">
    <property type="entry name" value="OXIDOREDUCTASE CATD-RELATED"/>
    <property type="match status" value="1"/>
</dbReference>
<comment type="similarity">
    <text evidence="2">Belongs to the DoxX family.</text>
</comment>
<keyword evidence="5 7" id="KW-1133">Transmembrane helix</keyword>
<dbReference type="InterPro" id="IPR032808">
    <property type="entry name" value="DoxX"/>
</dbReference>
<dbReference type="Pfam" id="PF07681">
    <property type="entry name" value="DoxX"/>
    <property type="match status" value="1"/>
</dbReference>
<evidence type="ECO:0000256" key="5">
    <source>
        <dbReference type="ARBA" id="ARBA00022989"/>
    </source>
</evidence>
<keyword evidence="3" id="KW-1003">Cell membrane</keyword>
<dbReference type="AlphaFoldDB" id="A0A7X0CEP5"/>
<organism evidence="8 9">
    <name type="scientific">Massilia aurea</name>
    <dbReference type="NCBI Taxonomy" id="373040"/>
    <lineage>
        <taxon>Bacteria</taxon>
        <taxon>Pseudomonadati</taxon>
        <taxon>Pseudomonadota</taxon>
        <taxon>Betaproteobacteria</taxon>
        <taxon>Burkholderiales</taxon>
        <taxon>Oxalobacteraceae</taxon>
        <taxon>Telluria group</taxon>
        <taxon>Massilia</taxon>
    </lineage>
</organism>
<dbReference type="Proteomes" id="UP000540787">
    <property type="component" value="Unassembled WGS sequence"/>
</dbReference>
<evidence type="ECO:0000313" key="8">
    <source>
        <dbReference type="EMBL" id="MBB6134441.1"/>
    </source>
</evidence>
<keyword evidence="9" id="KW-1185">Reference proteome</keyword>
<keyword evidence="4 7" id="KW-0812">Transmembrane</keyword>
<reference evidence="8 9" key="1">
    <citation type="submission" date="2020-08" db="EMBL/GenBank/DDBJ databases">
        <title>The Agave Microbiome: Exploring the role of microbial communities in plant adaptations to desert environments.</title>
        <authorList>
            <person name="Partida-Martinez L.P."/>
        </authorList>
    </citation>
    <scope>NUCLEOTIDE SEQUENCE [LARGE SCALE GENOMIC DNA]</scope>
    <source>
        <strain evidence="8 9">AT3.2</strain>
    </source>
</reference>
<feature type="transmembrane region" description="Helical" evidence="7">
    <location>
        <begin position="94"/>
        <end position="115"/>
    </location>
</feature>
<evidence type="ECO:0000256" key="3">
    <source>
        <dbReference type="ARBA" id="ARBA00022475"/>
    </source>
</evidence>
<feature type="transmembrane region" description="Helical" evidence="7">
    <location>
        <begin position="122"/>
        <end position="141"/>
    </location>
</feature>
<keyword evidence="6 7" id="KW-0472">Membrane</keyword>
<evidence type="ECO:0000256" key="6">
    <source>
        <dbReference type="ARBA" id="ARBA00023136"/>
    </source>
</evidence>
<comment type="subcellular location">
    <subcellularLocation>
        <location evidence="1">Cell membrane</location>
        <topology evidence="1">Multi-pass membrane protein</topology>
    </subcellularLocation>
</comment>